<protein>
    <submittedName>
        <fullName evidence="2">GTPase, G3E family</fullName>
    </submittedName>
</protein>
<dbReference type="InterPro" id="IPR003495">
    <property type="entry name" value="CobW/HypB/UreG_nucleotide-bd"/>
</dbReference>
<evidence type="ECO:0000313" key="3">
    <source>
        <dbReference type="Proteomes" id="UP000198669"/>
    </source>
</evidence>
<feature type="domain" description="CobW/HypB/UreG nucleotide-binding" evidence="1">
    <location>
        <begin position="26"/>
        <end position="201"/>
    </location>
</feature>
<evidence type="ECO:0000259" key="1">
    <source>
        <dbReference type="Pfam" id="PF02492"/>
    </source>
</evidence>
<dbReference type="RefSeq" id="WP_234970406.1">
    <property type="nucleotide sequence ID" value="NZ_CP017921.1"/>
</dbReference>
<dbReference type="InterPro" id="IPR051316">
    <property type="entry name" value="Zinc-reg_GTPase_activator"/>
</dbReference>
<name>A0A1H2SG23_9EURY</name>
<dbReference type="AlphaFoldDB" id="A0A1H2SG23"/>
<dbReference type="Pfam" id="PF02492">
    <property type="entry name" value="cobW"/>
    <property type="match status" value="1"/>
</dbReference>
<dbReference type="InterPro" id="IPR027417">
    <property type="entry name" value="P-loop_NTPase"/>
</dbReference>
<reference evidence="2 3" key="1">
    <citation type="submission" date="2016-10" db="EMBL/GenBank/DDBJ databases">
        <authorList>
            <person name="de Groot N.N."/>
        </authorList>
    </citation>
    <scope>NUCLEOTIDE SEQUENCE [LARGE SCALE GENOMIC DNA]</scope>
    <source>
        <strain evidence="2 3">Z-7982</strain>
    </source>
</reference>
<dbReference type="SUPFAM" id="SSF52540">
    <property type="entry name" value="P-loop containing nucleoside triphosphate hydrolases"/>
    <property type="match status" value="1"/>
</dbReference>
<dbReference type="GeneID" id="30583844"/>
<evidence type="ECO:0000313" key="2">
    <source>
        <dbReference type="EMBL" id="SDW30465.1"/>
    </source>
</evidence>
<dbReference type="EMBL" id="FNMU01000002">
    <property type="protein sequence ID" value="SDW30465.1"/>
    <property type="molecule type" value="Genomic_DNA"/>
</dbReference>
<dbReference type="Gene3D" id="3.40.50.300">
    <property type="entry name" value="P-loop containing nucleotide triphosphate hydrolases"/>
    <property type="match status" value="1"/>
</dbReference>
<dbReference type="Proteomes" id="UP000198669">
    <property type="component" value="Unassembled WGS sequence"/>
</dbReference>
<proteinExistence type="predicted"/>
<accession>A0A1H2SG23</accession>
<organism evidence="2 3">
    <name type="scientific">Methanohalophilus halophilus</name>
    <dbReference type="NCBI Taxonomy" id="2177"/>
    <lineage>
        <taxon>Archaea</taxon>
        <taxon>Methanobacteriati</taxon>
        <taxon>Methanobacteriota</taxon>
        <taxon>Stenosarchaea group</taxon>
        <taxon>Methanomicrobia</taxon>
        <taxon>Methanosarcinales</taxon>
        <taxon>Methanosarcinaceae</taxon>
        <taxon>Methanohalophilus</taxon>
    </lineage>
</organism>
<dbReference type="PANTHER" id="PTHR13748">
    <property type="entry name" value="COBW-RELATED"/>
    <property type="match status" value="1"/>
</dbReference>
<sequence length="396" mass="44094">MGKSGCYDAGTINGTIIYGRFERMKVLVVGGFLGSGKTTTILRIGKYLGEKGQKAAIIVNEIGEIGVDADIISSYGFDSIELTNGCVCCTLKRDMRYTVDEIYRKMKPDILLVEPTGIAFPAVIKEDIMLMNLKDVEFAPLVTVIDGSRFKQIMKETKQFSKRQIIDAEILAINKVDLIEDLYIPIVESSVQQMNPQAHTVRFSAKSKDEEFAEFISGLLSDETSLEVDRRKGSIDKSPDAEEIIADSGENSIEYSKMATYASEYSLNHDYLESEKAQSIVSNLMEGLKKEIIVMNPDFVGHMKVILQAGTVNVRSSVTGAEEKPQIETIESYSSKPSVKILSAISNVSRSELMELVDFFVKEIFTNHGIKIVKTAVHKHNHDSHNHENHNHPEDV</sequence>
<gene>
    <name evidence="2" type="ORF">SAMN04515625_0650</name>
</gene>
<dbReference type="GO" id="GO:0005737">
    <property type="term" value="C:cytoplasm"/>
    <property type="evidence" value="ECO:0007669"/>
    <property type="project" value="TreeGrafter"/>
</dbReference>
<dbReference type="PANTHER" id="PTHR13748:SF62">
    <property type="entry name" value="COBW DOMAIN-CONTAINING PROTEIN"/>
    <property type="match status" value="1"/>
</dbReference>